<dbReference type="HAMAP" id="MF_01574">
    <property type="entry name" value="LacG"/>
    <property type="match status" value="1"/>
</dbReference>
<keyword evidence="3 4" id="KW-0326">Glycosidase</keyword>
<dbReference type="InterPro" id="IPR005928">
    <property type="entry name" value="6P-beta-galactosidase"/>
</dbReference>
<dbReference type="InterPro" id="IPR017853">
    <property type="entry name" value="GH"/>
</dbReference>
<comment type="caution">
    <text evidence="5">The sequence shown here is derived from an EMBL/GenBank/DDBJ whole genome shotgun (WGS) entry which is preliminary data.</text>
</comment>
<evidence type="ECO:0000313" key="6">
    <source>
        <dbReference type="Proteomes" id="UP000474228"/>
    </source>
</evidence>
<dbReference type="RefSeq" id="WP_000429415.1">
    <property type="nucleotide sequence ID" value="NZ_AP026917.1"/>
</dbReference>
<gene>
    <name evidence="4 5" type="primary">lacG</name>
    <name evidence="5" type="ORF">GM539_05645</name>
</gene>
<comment type="similarity">
    <text evidence="1 4">Belongs to the glycosyl hydrolase 1 family.</text>
</comment>
<organism evidence="5 6">
    <name type="scientific">Streptococcus pneumoniae</name>
    <dbReference type="NCBI Taxonomy" id="1313"/>
    <lineage>
        <taxon>Bacteria</taxon>
        <taxon>Bacillati</taxon>
        <taxon>Bacillota</taxon>
        <taxon>Bacilli</taxon>
        <taxon>Lactobacillales</taxon>
        <taxon>Streptococcaceae</taxon>
        <taxon>Streptococcus</taxon>
    </lineage>
</organism>
<dbReference type="NCBIfam" id="NF010036">
    <property type="entry name" value="PRK13511.1"/>
    <property type="match status" value="1"/>
</dbReference>
<dbReference type="PRINTS" id="PR00131">
    <property type="entry name" value="GLHYDRLASE1"/>
</dbReference>
<dbReference type="FunFam" id="3.20.20.80:FF:000004">
    <property type="entry name" value="Beta-glucosidase 6-phospho-beta-glucosidase"/>
    <property type="match status" value="1"/>
</dbReference>
<evidence type="ECO:0000256" key="2">
    <source>
        <dbReference type="ARBA" id="ARBA00022801"/>
    </source>
</evidence>
<reference evidence="5 6" key="1">
    <citation type="submission" date="2019-11" db="EMBL/GenBank/DDBJ databases">
        <title>Growth characteristics of pneumococcus vary with the chemical composition of the capsule and with environmental conditions.</title>
        <authorList>
            <person name="Tothpal A."/>
            <person name="Desobry K."/>
            <person name="Joshi S."/>
            <person name="Wyllie A.L."/>
            <person name="Weinberger D.M."/>
        </authorList>
    </citation>
    <scope>NUCLEOTIDE SEQUENCE [LARGE SCALE GENOMIC DNA]</scope>
    <source>
        <strain evidence="6">pnumococcus22F</strain>
    </source>
</reference>
<dbReference type="Pfam" id="PF00232">
    <property type="entry name" value="Glyco_hydro_1"/>
    <property type="match status" value="1"/>
</dbReference>
<evidence type="ECO:0000256" key="4">
    <source>
        <dbReference type="HAMAP-Rule" id="MF_01574"/>
    </source>
</evidence>
<dbReference type="AlphaFoldDB" id="A0A0B7LNC0"/>
<feature type="binding site" evidence="4">
    <location>
        <position position="120"/>
    </location>
    <ligand>
        <name>D-galactose 6-phosphate</name>
        <dbReference type="ChEBI" id="CHEBI:91004"/>
    </ligand>
</feature>
<accession>A0A0B7LNC0</accession>
<feature type="binding site" evidence="4">
    <location>
        <position position="443"/>
    </location>
    <ligand>
        <name>D-galactose 6-phosphate</name>
        <dbReference type="ChEBI" id="CHEBI:91004"/>
    </ligand>
</feature>
<dbReference type="InterPro" id="IPR001360">
    <property type="entry name" value="Glyco_hydro_1"/>
</dbReference>
<feature type="binding site" evidence="4">
    <location>
        <position position="164"/>
    </location>
    <ligand>
        <name>D-galactose 6-phosphate</name>
        <dbReference type="ChEBI" id="CHEBI:91004"/>
    </ligand>
</feature>
<feature type="binding site" evidence="4">
    <location>
        <position position="434"/>
    </location>
    <ligand>
        <name>D-galactose 6-phosphate</name>
        <dbReference type="ChEBI" id="CHEBI:91004"/>
    </ligand>
</feature>
<dbReference type="Proteomes" id="UP000474228">
    <property type="component" value="Unassembled WGS sequence"/>
</dbReference>
<name>A0A0B7LNC0_STREE</name>
<dbReference type="UniPathway" id="UPA00542">
    <property type="reaction ID" value="UER00605"/>
</dbReference>
<dbReference type="PANTHER" id="PTHR10353">
    <property type="entry name" value="GLYCOSYL HYDROLASE"/>
    <property type="match status" value="1"/>
</dbReference>
<comment type="pathway">
    <text evidence="4">Carbohydrate metabolism; lactose degradation; D-galactose 6-phosphate and beta-D-glucose from lactose 6-phosphate: step 1/1.</text>
</comment>
<dbReference type="GO" id="GO:0005829">
    <property type="term" value="C:cytosol"/>
    <property type="evidence" value="ECO:0007669"/>
    <property type="project" value="TreeGrafter"/>
</dbReference>
<evidence type="ECO:0000256" key="1">
    <source>
        <dbReference type="ARBA" id="ARBA00010838"/>
    </source>
</evidence>
<dbReference type="NCBIfam" id="TIGR01233">
    <property type="entry name" value="lacG"/>
    <property type="match status" value="1"/>
</dbReference>
<feature type="binding site" evidence="4">
    <location>
        <position position="300"/>
    </location>
    <ligand>
        <name>D-galactose 6-phosphate</name>
        <dbReference type="ChEBI" id="CHEBI:91004"/>
    </ligand>
</feature>
<dbReference type="SUPFAM" id="SSF51445">
    <property type="entry name" value="(Trans)glycosidases"/>
    <property type="match status" value="1"/>
</dbReference>
<feature type="active site" description="Proton donor" evidence="4">
    <location>
        <position position="164"/>
    </location>
</feature>
<feature type="binding site" evidence="4">
    <location>
        <position position="435"/>
    </location>
    <ligand>
        <name>D-galactose 6-phosphate</name>
        <dbReference type="ChEBI" id="CHEBI:91004"/>
    </ligand>
</feature>
<dbReference type="GO" id="GO:0019512">
    <property type="term" value="P:lactose catabolic process via tagatose-6-phosphate"/>
    <property type="evidence" value="ECO:0007669"/>
    <property type="project" value="InterPro"/>
</dbReference>
<feature type="binding site" evidence="4">
    <location>
        <position position="441"/>
    </location>
    <ligand>
        <name>D-galactose 6-phosphate</name>
        <dbReference type="ChEBI" id="CHEBI:91004"/>
    </ligand>
</feature>
<feature type="binding site" evidence="4">
    <location>
        <position position="23"/>
    </location>
    <ligand>
        <name>D-galactose 6-phosphate</name>
        <dbReference type="ChEBI" id="CHEBI:91004"/>
    </ligand>
</feature>
<protein>
    <recommendedName>
        <fullName evidence="4">6-phospho-beta-galactosidase</fullName>
        <ecNumber evidence="4">3.2.1.85</ecNumber>
    </recommendedName>
    <alternativeName>
        <fullName evidence="4">Beta-D-phosphogalactoside galactohydrolase</fullName>
        <shortName evidence="4">PGALase</shortName>
    </alternativeName>
    <alternativeName>
        <fullName evidence="4">P-beta-Gal</fullName>
        <shortName evidence="4">PBG</shortName>
    </alternativeName>
</protein>
<dbReference type="PANTHER" id="PTHR10353:SF36">
    <property type="entry name" value="LP05116P"/>
    <property type="match status" value="1"/>
</dbReference>
<evidence type="ECO:0000256" key="3">
    <source>
        <dbReference type="ARBA" id="ARBA00023295"/>
    </source>
</evidence>
<feature type="binding site" evidence="4">
    <location>
        <position position="163"/>
    </location>
    <ligand>
        <name>D-galactose 6-phosphate</name>
        <dbReference type="ChEBI" id="CHEBI:91004"/>
    </ligand>
</feature>
<dbReference type="EMBL" id="WNHJ01000017">
    <property type="protein sequence ID" value="MTV62887.1"/>
    <property type="molecule type" value="Genomic_DNA"/>
</dbReference>
<evidence type="ECO:0000313" key="5">
    <source>
        <dbReference type="EMBL" id="MTV62887.1"/>
    </source>
</evidence>
<sequence>MENLQVKALPKEFLLGAATAAYQVEGATRVDGKGINMWDVYLQENSPFLPDPASDFYYRYEEDIALAAEHGLQALRLSISWVRIFPDIDGEPNILAVRYYHRVFQSCLKYNVIPFVSLHHFDSPQKMLETGDWLNRENIDRFIRYARFCFQEFTEVKHWFTINELMSLAAGQYIGGQFPPNHHFQLSEAIQANHNMLLAHALAVLEFHQLGIEGKVGCIHALKPGYPIDGQKENILAAKRYDVYNNKFLLDGTFLGYYSDDTLFHLNQILEANNSSFIIEDGDLEIMKRAAPLNTMFGMNYYRSEFIREYKGENRQEFNSTGIKGQSSFKLNALGEFVKKPGIPTTDWDWNIYPQGLFDMLLRIKEEYPQHPVIYLTENGTALKEVKPEGENDIIDDSKRIRYIEQHLHKVLEARDRGVNIQGYFIWSLQDQFSWANGYNKRYGLFFVDYETQKRYIKKSALWVKGLKRN</sequence>
<dbReference type="EC" id="3.2.1.85" evidence="4"/>
<dbReference type="GO" id="GO:0008422">
    <property type="term" value="F:beta-glucosidase activity"/>
    <property type="evidence" value="ECO:0007669"/>
    <property type="project" value="TreeGrafter"/>
</dbReference>
<dbReference type="Gene3D" id="3.20.20.80">
    <property type="entry name" value="Glycosidases"/>
    <property type="match status" value="1"/>
</dbReference>
<feature type="active site" description="Nucleophile" evidence="4">
    <location>
        <position position="378"/>
    </location>
</feature>
<proteinExistence type="inferred from homology"/>
<comment type="catalytic activity">
    <reaction evidence="4">
        <text>a 6-phospho-beta-D-galactoside + H2O = D-galactose 6-phosphate + an alcohol</text>
        <dbReference type="Rhea" id="RHEA:24568"/>
        <dbReference type="ChEBI" id="CHEBI:15377"/>
        <dbReference type="ChEBI" id="CHEBI:30879"/>
        <dbReference type="ChEBI" id="CHEBI:58534"/>
        <dbReference type="ChEBI" id="CHEBI:91004"/>
        <dbReference type="EC" id="3.2.1.85"/>
    </reaction>
</comment>
<keyword evidence="2 4" id="KW-0378">Hydrolase</keyword>
<dbReference type="GO" id="GO:0033920">
    <property type="term" value="F:6-phospho-beta-galactosidase activity"/>
    <property type="evidence" value="ECO:0007669"/>
    <property type="project" value="UniProtKB-UniRule"/>
</dbReference>